<organism evidence="1 2">
    <name type="scientific">Hyalomma asiaticum</name>
    <name type="common">Tick</name>
    <dbReference type="NCBI Taxonomy" id="266040"/>
    <lineage>
        <taxon>Eukaryota</taxon>
        <taxon>Metazoa</taxon>
        <taxon>Ecdysozoa</taxon>
        <taxon>Arthropoda</taxon>
        <taxon>Chelicerata</taxon>
        <taxon>Arachnida</taxon>
        <taxon>Acari</taxon>
        <taxon>Parasitiformes</taxon>
        <taxon>Ixodida</taxon>
        <taxon>Ixodoidea</taxon>
        <taxon>Ixodidae</taxon>
        <taxon>Hyalomminae</taxon>
        <taxon>Hyalomma</taxon>
    </lineage>
</organism>
<dbReference type="EMBL" id="CM023484">
    <property type="protein sequence ID" value="KAH6934238.1"/>
    <property type="molecule type" value="Genomic_DNA"/>
</dbReference>
<keyword evidence="2" id="KW-1185">Reference proteome</keyword>
<name>A0ACB7SHQ0_HYAAI</name>
<dbReference type="Proteomes" id="UP000821845">
    <property type="component" value="Chromosome 4"/>
</dbReference>
<protein>
    <submittedName>
        <fullName evidence="1">Uncharacterized protein</fullName>
    </submittedName>
</protein>
<reference evidence="1" key="1">
    <citation type="submission" date="2020-05" db="EMBL/GenBank/DDBJ databases">
        <title>Large-scale comparative analyses of tick genomes elucidate their genetic diversity and vector capacities.</title>
        <authorList>
            <person name="Jia N."/>
            <person name="Wang J."/>
            <person name="Shi W."/>
            <person name="Du L."/>
            <person name="Sun Y."/>
            <person name="Zhan W."/>
            <person name="Jiang J."/>
            <person name="Wang Q."/>
            <person name="Zhang B."/>
            <person name="Ji P."/>
            <person name="Sakyi L.B."/>
            <person name="Cui X."/>
            <person name="Yuan T."/>
            <person name="Jiang B."/>
            <person name="Yang W."/>
            <person name="Lam T.T.-Y."/>
            <person name="Chang Q."/>
            <person name="Ding S."/>
            <person name="Wang X."/>
            <person name="Zhu J."/>
            <person name="Ruan X."/>
            <person name="Zhao L."/>
            <person name="Wei J."/>
            <person name="Que T."/>
            <person name="Du C."/>
            <person name="Cheng J."/>
            <person name="Dai P."/>
            <person name="Han X."/>
            <person name="Huang E."/>
            <person name="Gao Y."/>
            <person name="Liu J."/>
            <person name="Shao H."/>
            <person name="Ye R."/>
            <person name="Li L."/>
            <person name="Wei W."/>
            <person name="Wang X."/>
            <person name="Wang C."/>
            <person name="Yang T."/>
            <person name="Huo Q."/>
            <person name="Li W."/>
            <person name="Guo W."/>
            <person name="Chen H."/>
            <person name="Zhou L."/>
            <person name="Ni X."/>
            <person name="Tian J."/>
            <person name="Zhou Y."/>
            <person name="Sheng Y."/>
            <person name="Liu T."/>
            <person name="Pan Y."/>
            <person name="Xia L."/>
            <person name="Li J."/>
            <person name="Zhao F."/>
            <person name="Cao W."/>
        </authorList>
    </citation>
    <scope>NUCLEOTIDE SEQUENCE</scope>
    <source>
        <strain evidence="1">Hyas-2018</strain>
    </source>
</reference>
<comment type="caution">
    <text evidence="1">The sequence shown here is derived from an EMBL/GenBank/DDBJ whole genome shotgun (WGS) entry which is preliminary data.</text>
</comment>
<gene>
    <name evidence="1" type="ORF">HPB50_022068</name>
</gene>
<proteinExistence type="predicted"/>
<evidence type="ECO:0000313" key="1">
    <source>
        <dbReference type="EMBL" id="KAH6934238.1"/>
    </source>
</evidence>
<accession>A0ACB7SHQ0</accession>
<sequence>MEAADKYCDLLEIVALPHLTSGIFHDDDFIFQQDKSPIHTSKKGRKLLENKGVTVLEWPLRSPDINVIENVWGIIKAALARRGTHGASAETLWKAVQDEWNRLRSGYTSLHHSALNYHREILALLLDHEASANALDGRDCTRLHLAALTGNMDVVRMLLERGTSVSDANDVNEEHGTALHFAA</sequence>
<evidence type="ECO:0000313" key="2">
    <source>
        <dbReference type="Proteomes" id="UP000821845"/>
    </source>
</evidence>